<comment type="caution">
    <text evidence="5">The sequence shown here is derived from an EMBL/GenBank/DDBJ whole genome shotgun (WGS) entry which is preliminary data.</text>
</comment>
<dbReference type="InterPro" id="IPR011032">
    <property type="entry name" value="GroES-like_sf"/>
</dbReference>
<feature type="region of interest" description="Disordered" evidence="3">
    <location>
        <begin position="27"/>
        <end position="53"/>
    </location>
</feature>
<dbReference type="SUPFAM" id="SSF53474">
    <property type="entry name" value="alpha/beta-Hydrolases"/>
    <property type="match status" value="1"/>
</dbReference>
<dbReference type="InterPro" id="IPR029058">
    <property type="entry name" value="AB_hydrolase_fold"/>
</dbReference>
<dbReference type="SUPFAM" id="SSF51735">
    <property type="entry name" value="NAD(P)-binding Rossmann-fold domains"/>
    <property type="match status" value="1"/>
</dbReference>
<dbReference type="Proteomes" id="UP001465668">
    <property type="component" value="Unassembled WGS sequence"/>
</dbReference>
<dbReference type="Pfam" id="PF00561">
    <property type="entry name" value="Abhydrolase_1"/>
    <property type="match status" value="1"/>
</dbReference>
<dbReference type="InterPro" id="IPR020843">
    <property type="entry name" value="ER"/>
</dbReference>
<dbReference type="Pfam" id="PF08240">
    <property type="entry name" value="ADH_N"/>
    <property type="match status" value="1"/>
</dbReference>
<evidence type="ECO:0000313" key="5">
    <source>
        <dbReference type="EMBL" id="KAK9770963.1"/>
    </source>
</evidence>
<dbReference type="SUPFAM" id="SSF50129">
    <property type="entry name" value="GroES-like"/>
    <property type="match status" value="1"/>
</dbReference>
<protein>
    <recommendedName>
        <fullName evidence="4">Enoyl reductase (ER) domain-containing protein</fullName>
    </recommendedName>
</protein>
<sequence length="557" mass="61556">MTEARPHVLKTRNSWKAVRSLLRKIRANPTKHQRRPSEIIAGNGKESSTTSEGSITSSAVEIIPQVQKALVVADKGKYEIRHDFPMPIVHDDEVMIRGHYVGLNPIDWKSVDYNFCLPEFPWVTGREMSGVVAQMGKNVSGFHQGERVWTSTYYKDVRAGCFQEYVVVPSHTVLPIPSTVPFEAAACLGVAALTAGMSLWKWLGVPVPSSKSDGLDKHWLLVWGGSTVTGQFATQFAVLSGMRVITVNSSETKSLSVSLGASHVVVRDGKSDDELVEEIRSVTGGRITRAIDLVGTRTAALSLKAVSNDEPVSFAPLAMMSNSQEVPENVEVHTVEMKQFVLDKSNVRYTEELGKLLESGKVILPELHLIEGGLEVVQEGLEMLKTEHYSSLGHPCYAPDMPGFGASFDPSPTAIDEIAVNGTRWYVNLFMEVFRSLGLVENGFHIIGHHSGASLATEMAALHPQHVKSICLVGASIMSAEERARMKEKYFAPFNKPVPDGSHLQKTWDYLRGMGVGDDLELFQREAIDHIRAWKGRNQIYGAIWDQDKESYFKVDP</sequence>
<organism evidence="5 6">
    <name type="scientific">Seiridium cardinale</name>
    <dbReference type="NCBI Taxonomy" id="138064"/>
    <lineage>
        <taxon>Eukaryota</taxon>
        <taxon>Fungi</taxon>
        <taxon>Dikarya</taxon>
        <taxon>Ascomycota</taxon>
        <taxon>Pezizomycotina</taxon>
        <taxon>Sordariomycetes</taxon>
        <taxon>Xylariomycetidae</taxon>
        <taxon>Amphisphaeriales</taxon>
        <taxon>Sporocadaceae</taxon>
        <taxon>Seiridium</taxon>
    </lineage>
</organism>
<evidence type="ECO:0000256" key="1">
    <source>
        <dbReference type="ARBA" id="ARBA00008072"/>
    </source>
</evidence>
<dbReference type="InterPro" id="IPR013154">
    <property type="entry name" value="ADH-like_N"/>
</dbReference>
<dbReference type="EMBL" id="JARVKM010000082">
    <property type="protein sequence ID" value="KAK9770963.1"/>
    <property type="molecule type" value="Genomic_DNA"/>
</dbReference>
<evidence type="ECO:0000256" key="3">
    <source>
        <dbReference type="SAM" id="MobiDB-lite"/>
    </source>
</evidence>
<dbReference type="Gene3D" id="3.40.50.1820">
    <property type="entry name" value="alpha/beta hydrolase"/>
    <property type="match status" value="1"/>
</dbReference>
<dbReference type="InterPro" id="IPR036291">
    <property type="entry name" value="NAD(P)-bd_dom_sf"/>
</dbReference>
<evidence type="ECO:0000256" key="2">
    <source>
        <dbReference type="ARBA" id="ARBA00023002"/>
    </source>
</evidence>
<dbReference type="InterPro" id="IPR000073">
    <property type="entry name" value="AB_hydrolase_1"/>
</dbReference>
<dbReference type="PANTHER" id="PTHR45348">
    <property type="entry name" value="HYPOTHETICAL OXIDOREDUCTASE (EUROFUNG)"/>
    <property type="match status" value="1"/>
</dbReference>
<dbReference type="SMART" id="SM00829">
    <property type="entry name" value="PKS_ER"/>
    <property type="match status" value="1"/>
</dbReference>
<feature type="domain" description="Enoyl reductase (ER)" evidence="4">
    <location>
        <begin position="76"/>
        <end position="388"/>
    </location>
</feature>
<dbReference type="Gene3D" id="3.90.180.10">
    <property type="entry name" value="Medium-chain alcohol dehydrogenases, catalytic domain"/>
    <property type="match status" value="1"/>
</dbReference>
<gene>
    <name evidence="5" type="ORF">SCAR479_12312</name>
</gene>
<keyword evidence="6" id="KW-1185">Reference proteome</keyword>
<accession>A0ABR2XAY9</accession>
<dbReference type="InterPro" id="IPR013149">
    <property type="entry name" value="ADH-like_C"/>
</dbReference>
<dbReference type="PANTHER" id="PTHR45348:SF2">
    <property type="entry name" value="ZINC-TYPE ALCOHOL DEHYDROGENASE-LIKE PROTEIN C2E1P3.01"/>
    <property type="match status" value="1"/>
</dbReference>
<proteinExistence type="inferred from homology"/>
<keyword evidence="2" id="KW-0560">Oxidoreductase</keyword>
<evidence type="ECO:0000259" key="4">
    <source>
        <dbReference type="SMART" id="SM00829"/>
    </source>
</evidence>
<evidence type="ECO:0000313" key="6">
    <source>
        <dbReference type="Proteomes" id="UP001465668"/>
    </source>
</evidence>
<dbReference type="InterPro" id="IPR047122">
    <property type="entry name" value="Trans-enoyl_RdTase-like"/>
</dbReference>
<reference evidence="5 6" key="1">
    <citation type="submission" date="2024-02" db="EMBL/GenBank/DDBJ databases">
        <title>First draft genome assembly of two strains of Seiridium cardinale.</title>
        <authorList>
            <person name="Emiliani G."/>
            <person name="Scali E."/>
        </authorList>
    </citation>
    <scope>NUCLEOTIDE SEQUENCE [LARGE SCALE GENOMIC DNA]</scope>
    <source>
        <strain evidence="5 6">BM-138-000479</strain>
    </source>
</reference>
<comment type="similarity">
    <text evidence="1">Belongs to the zinc-containing alcohol dehydrogenase family.</text>
</comment>
<dbReference type="Pfam" id="PF00107">
    <property type="entry name" value="ADH_zinc_N"/>
    <property type="match status" value="1"/>
</dbReference>
<name>A0ABR2XAY9_9PEZI</name>
<dbReference type="Gene3D" id="3.40.50.720">
    <property type="entry name" value="NAD(P)-binding Rossmann-like Domain"/>
    <property type="match status" value="1"/>
</dbReference>
<dbReference type="CDD" id="cd08249">
    <property type="entry name" value="enoyl_reductase_like"/>
    <property type="match status" value="1"/>
</dbReference>